<dbReference type="Proteomes" id="UP000238479">
    <property type="component" value="Chromosome 7"/>
</dbReference>
<dbReference type="InterPro" id="IPR002182">
    <property type="entry name" value="NB-ARC"/>
</dbReference>
<organism evidence="7 8">
    <name type="scientific">Rosa chinensis</name>
    <name type="common">China rose</name>
    <dbReference type="NCBI Taxonomy" id="74649"/>
    <lineage>
        <taxon>Eukaryota</taxon>
        <taxon>Viridiplantae</taxon>
        <taxon>Streptophyta</taxon>
        <taxon>Embryophyta</taxon>
        <taxon>Tracheophyta</taxon>
        <taxon>Spermatophyta</taxon>
        <taxon>Magnoliopsida</taxon>
        <taxon>eudicotyledons</taxon>
        <taxon>Gunneridae</taxon>
        <taxon>Pentapetalae</taxon>
        <taxon>rosids</taxon>
        <taxon>fabids</taxon>
        <taxon>Rosales</taxon>
        <taxon>Rosaceae</taxon>
        <taxon>Rosoideae</taxon>
        <taxon>Rosoideae incertae sedis</taxon>
        <taxon>Rosa</taxon>
    </lineage>
</organism>
<dbReference type="Gene3D" id="3.40.50.10140">
    <property type="entry name" value="Toll/interleukin-1 receptor homology (TIR) domain"/>
    <property type="match status" value="1"/>
</dbReference>
<dbReference type="GO" id="GO:0043531">
    <property type="term" value="F:ADP binding"/>
    <property type="evidence" value="ECO:0007669"/>
    <property type="project" value="InterPro"/>
</dbReference>
<keyword evidence="7" id="KW-0238">DNA-binding</keyword>
<dbReference type="Pfam" id="PF23282">
    <property type="entry name" value="WHD_ROQ1"/>
    <property type="match status" value="1"/>
</dbReference>
<dbReference type="InterPro" id="IPR003593">
    <property type="entry name" value="AAA+_ATPase"/>
</dbReference>
<dbReference type="InterPro" id="IPR036390">
    <property type="entry name" value="WH_DNA-bd_sf"/>
</dbReference>
<dbReference type="Pfam" id="PF00931">
    <property type="entry name" value="NB-ARC"/>
    <property type="match status" value="1"/>
</dbReference>
<dbReference type="InterPro" id="IPR035897">
    <property type="entry name" value="Toll_tir_struct_dom_sf"/>
</dbReference>
<evidence type="ECO:0000256" key="2">
    <source>
        <dbReference type="ARBA" id="ARBA00022737"/>
    </source>
</evidence>
<dbReference type="AlphaFoldDB" id="A0A2P6PES4"/>
<evidence type="ECO:0000256" key="1">
    <source>
        <dbReference type="ARBA" id="ARBA00022614"/>
    </source>
</evidence>
<dbReference type="GO" id="GO:0003677">
    <property type="term" value="F:DNA binding"/>
    <property type="evidence" value="ECO:0007669"/>
    <property type="project" value="UniProtKB-KW"/>
</dbReference>
<evidence type="ECO:0000259" key="6">
    <source>
        <dbReference type="PROSITE" id="PS50104"/>
    </source>
</evidence>
<keyword evidence="3" id="KW-0611">Plant defense</keyword>
<keyword evidence="1" id="KW-0433">Leucine-rich repeat</keyword>
<dbReference type="EMBL" id="PDCK01000045">
    <property type="protein sequence ID" value="PRQ20428.1"/>
    <property type="molecule type" value="Genomic_DNA"/>
</dbReference>
<dbReference type="OMA" id="MECHRTH"/>
<proteinExistence type="predicted"/>
<name>A0A2P6PES4_ROSCH</name>
<feature type="region of interest" description="Disordered" evidence="5">
    <location>
        <begin position="1"/>
        <end position="20"/>
    </location>
</feature>
<comment type="caution">
    <text evidence="7">The sequence shown here is derived from an EMBL/GenBank/DDBJ whole genome shotgun (WGS) entry which is preliminary data.</text>
</comment>
<dbReference type="InterPro" id="IPR000157">
    <property type="entry name" value="TIR_dom"/>
</dbReference>
<dbReference type="InterPro" id="IPR042197">
    <property type="entry name" value="Apaf_helical"/>
</dbReference>
<dbReference type="SUPFAM" id="SSF52540">
    <property type="entry name" value="P-loop containing nucleoside triphosphate hydrolases"/>
    <property type="match status" value="1"/>
</dbReference>
<reference evidence="7 8" key="1">
    <citation type="journal article" date="2018" name="Nat. Genet.">
        <title>The Rosa genome provides new insights in the design of modern roses.</title>
        <authorList>
            <person name="Bendahmane M."/>
        </authorList>
    </citation>
    <scope>NUCLEOTIDE SEQUENCE [LARGE SCALE GENOMIC DNA]</scope>
    <source>
        <strain evidence="8">cv. Old Blush</strain>
    </source>
</reference>
<keyword evidence="8" id="KW-1185">Reference proteome</keyword>
<dbReference type="Gramene" id="PRQ20428">
    <property type="protein sequence ID" value="PRQ20428"/>
    <property type="gene ID" value="RchiOBHm_Chr7g0228071"/>
</dbReference>
<dbReference type="FunFam" id="3.40.50.10140:FF:000007">
    <property type="entry name" value="Disease resistance protein (TIR-NBS-LRR class)"/>
    <property type="match status" value="1"/>
</dbReference>
<dbReference type="PRINTS" id="PR00364">
    <property type="entry name" value="DISEASERSIST"/>
</dbReference>
<dbReference type="Gene3D" id="3.40.50.300">
    <property type="entry name" value="P-loop containing nucleotide triphosphate hydrolases"/>
    <property type="match status" value="1"/>
</dbReference>
<evidence type="ECO:0000313" key="8">
    <source>
        <dbReference type="Proteomes" id="UP000238479"/>
    </source>
</evidence>
<dbReference type="SMART" id="SM00382">
    <property type="entry name" value="AAA"/>
    <property type="match status" value="1"/>
</dbReference>
<dbReference type="Pfam" id="PF01582">
    <property type="entry name" value="TIR"/>
    <property type="match status" value="1"/>
</dbReference>
<dbReference type="SMART" id="SM00255">
    <property type="entry name" value="TIR"/>
    <property type="match status" value="1"/>
</dbReference>
<dbReference type="SUPFAM" id="SSF52058">
    <property type="entry name" value="L domain-like"/>
    <property type="match status" value="1"/>
</dbReference>
<dbReference type="PROSITE" id="PS50104">
    <property type="entry name" value="TIR"/>
    <property type="match status" value="1"/>
</dbReference>
<feature type="domain" description="TIR" evidence="6">
    <location>
        <begin position="25"/>
        <end position="193"/>
    </location>
</feature>
<dbReference type="InterPro" id="IPR032675">
    <property type="entry name" value="LRR_dom_sf"/>
</dbReference>
<keyword evidence="4" id="KW-0520">NAD</keyword>
<sequence length="708" mass="80112">MANVNIDPKAFPSSSSSSSSSSEQWRYEVFLSFRGEDTRKGFTDHLHTALRNAGINVFIDEQLTRGEVIDAELVQAIQLSMISVIVFSSNYAESTWCLDELVKIMECKSTLEQMVLPIFYDVDPSVVRKQTGVFALAFQKHEERFVSDTDKVKRWRSTLTRAANLSGLELQNTANGHEAKFIKEILQEIIRKLNNGTCLNVARYQVGIESRVKEISDCLCVGLPDHRIVAICGIGGMGKTTVARAIYNSIYHRFDGRSFLENVRETPLLDLQNQLLSQILKLTNIKVIDSVAEGISVVENRLRSIKVLVVVDDVDSESQLDALAIKPCPFAPGSRIIITTRDEHVLRRLQVDNIYEARKMNEEEALELFRLHAFGNHCPNEEFSELARKVVDYCGGLPLALEVLGSFLSTKYTAGEWGSTLDLLKRTPNDNIQKKLEISYYGLGDGGTGEYLKNIFLDISCFFIGMHRGEVIRILDGCGISSETGIRVLEERHLVSFDEVDNLIMHDLVRDMGREIVRATSPNNPAKRSRLWDHEDVKRVLGFKSGTKKIEGLVLDLPSSEDNSYSTEAFRNMQSLRLLQLNYVKLTGSYEFLPQELNWLCWHGFPEMSIPNNFNQRSLVAIDMQYSKLKQVWENPEVLEKLKLLDLRHSRYLTKSPDFSKLPNLEDLKLDNCENLHEVDHSIGGLKNLRNLSLDGLKGSPSESRTAI</sequence>
<dbReference type="GO" id="GO:0007165">
    <property type="term" value="P:signal transduction"/>
    <property type="evidence" value="ECO:0007669"/>
    <property type="project" value="InterPro"/>
</dbReference>
<evidence type="ECO:0000313" key="7">
    <source>
        <dbReference type="EMBL" id="PRQ20428.1"/>
    </source>
</evidence>
<dbReference type="Gene3D" id="3.80.10.10">
    <property type="entry name" value="Ribonuclease Inhibitor"/>
    <property type="match status" value="1"/>
</dbReference>
<keyword evidence="2" id="KW-0677">Repeat</keyword>
<evidence type="ECO:0000256" key="3">
    <source>
        <dbReference type="ARBA" id="ARBA00022821"/>
    </source>
</evidence>
<dbReference type="GO" id="GO:0006952">
    <property type="term" value="P:defense response"/>
    <property type="evidence" value="ECO:0007669"/>
    <property type="project" value="UniProtKB-KW"/>
</dbReference>
<dbReference type="PANTHER" id="PTHR11017">
    <property type="entry name" value="LEUCINE-RICH REPEAT-CONTAINING PROTEIN"/>
    <property type="match status" value="1"/>
</dbReference>
<dbReference type="Gene3D" id="1.10.8.430">
    <property type="entry name" value="Helical domain of apoptotic protease-activating factors"/>
    <property type="match status" value="1"/>
</dbReference>
<dbReference type="InterPro" id="IPR058192">
    <property type="entry name" value="WHD_ROQ1-like"/>
</dbReference>
<dbReference type="InterPro" id="IPR027417">
    <property type="entry name" value="P-loop_NTPase"/>
</dbReference>
<evidence type="ECO:0000256" key="4">
    <source>
        <dbReference type="ARBA" id="ARBA00023027"/>
    </source>
</evidence>
<accession>A0A2P6PES4</accession>
<dbReference type="SUPFAM" id="SSF52200">
    <property type="entry name" value="Toll/Interleukin receptor TIR domain"/>
    <property type="match status" value="1"/>
</dbReference>
<evidence type="ECO:0000256" key="5">
    <source>
        <dbReference type="SAM" id="MobiDB-lite"/>
    </source>
</evidence>
<dbReference type="SUPFAM" id="SSF46785">
    <property type="entry name" value="Winged helix' DNA-binding domain"/>
    <property type="match status" value="1"/>
</dbReference>
<dbReference type="PANTHER" id="PTHR11017:SF575">
    <property type="entry name" value="ADP-RIBOSYL CYCLASE_CYCLIC ADP-RIBOSE HYDROLASE"/>
    <property type="match status" value="1"/>
</dbReference>
<gene>
    <name evidence="7" type="ORF">RchiOBHm_Chr7g0228071</name>
</gene>
<protein>
    <submittedName>
        <fullName evidence="7">Putative TIR domain, winged helix-turn-helix DNA-binding domain-containing protein</fullName>
    </submittedName>
</protein>
<dbReference type="InterPro" id="IPR044974">
    <property type="entry name" value="Disease_R_plants"/>
</dbReference>